<keyword evidence="5" id="KW-0406">Ion transport</keyword>
<evidence type="ECO:0000256" key="1">
    <source>
        <dbReference type="ARBA" id="ARBA00022448"/>
    </source>
</evidence>
<feature type="transmembrane region" description="Helical" evidence="8">
    <location>
        <begin position="133"/>
        <end position="150"/>
    </location>
</feature>
<evidence type="ECO:0000313" key="9">
    <source>
        <dbReference type="EMBL" id="MDF0590044.1"/>
    </source>
</evidence>
<organism evidence="9 10">
    <name type="scientific">Candidatus Methanocrinis natronophilus</name>
    <dbReference type="NCBI Taxonomy" id="3033396"/>
    <lineage>
        <taxon>Archaea</taxon>
        <taxon>Methanobacteriati</taxon>
        <taxon>Methanobacteriota</taxon>
        <taxon>Stenosarchaea group</taxon>
        <taxon>Methanomicrobia</taxon>
        <taxon>Methanotrichales</taxon>
        <taxon>Methanotrichaceae</taxon>
        <taxon>Methanocrinis</taxon>
    </lineage>
</organism>
<evidence type="ECO:0000256" key="4">
    <source>
        <dbReference type="ARBA" id="ARBA00022989"/>
    </source>
</evidence>
<reference evidence="9 10" key="1">
    <citation type="submission" date="2023-03" db="EMBL/GenBank/DDBJ databases">
        <title>WGS of Methanotrichaceae archaeon Mx.</title>
        <authorList>
            <person name="Sorokin D.Y."/>
            <person name="Merkel A.Y."/>
        </authorList>
    </citation>
    <scope>NUCLEOTIDE SEQUENCE [LARGE SCALE GENOMIC DNA]</scope>
    <source>
        <strain evidence="9 10">Mx</strain>
    </source>
</reference>
<keyword evidence="6 8" id="KW-0472">Membrane</keyword>
<dbReference type="PANTHER" id="PTHR35529:SF1">
    <property type="entry name" value="MANGANESE EFFLUX PUMP MNTP-RELATED"/>
    <property type="match status" value="1"/>
</dbReference>
<dbReference type="Pfam" id="PF02659">
    <property type="entry name" value="Mntp"/>
    <property type="match status" value="1"/>
</dbReference>
<keyword evidence="3 8" id="KW-0812">Transmembrane</keyword>
<dbReference type="Proteomes" id="UP001220010">
    <property type="component" value="Unassembled WGS sequence"/>
</dbReference>
<keyword evidence="4 8" id="KW-1133">Transmembrane helix</keyword>
<name>A0ABT5X5R9_9EURY</name>
<feature type="transmembrane region" description="Helical" evidence="8">
    <location>
        <begin position="37"/>
        <end position="54"/>
    </location>
</feature>
<keyword evidence="10" id="KW-1185">Reference proteome</keyword>
<dbReference type="HAMAP" id="MF_01521">
    <property type="entry name" value="MntP_pump"/>
    <property type="match status" value="1"/>
</dbReference>
<feature type="transmembrane region" description="Helical" evidence="8">
    <location>
        <begin position="7"/>
        <end position="25"/>
    </location>
</feature>
<feature type="transmembrane region" description="Helical" evidence="8">
    <location>
        <begin position="100"/>
        <end position="121"/>
    </location>
</feature>
<feature type="non-terminal residue" evidence="9">
    <location>
        <position position="1"/>
    </location>
</feature>
<dbReference type="EMBL" id="JARFPK010000006">
    <property type="protein sequence ID" value="MDF0590044.1"/>
    <property type="molecule type" value="Genomic_DNA"/>
</dbReference>
<gene>
    <name evidence="9" type="ORF">P0O15_02470</name>
</gene>
<comment type="caution">
    <text evidence="9">The sequence shown here is derived from an EMBL/GenBank/DDBJ whole genome shotgun (WGS) entry which is preliminary data.</text>
</comment>
<keyword evidence="1" id="KW-0813">Transport</keyword>
<feature type="transmembrane region" description="Helical" evidence="8">
    <location>
        <begin position="74"/>
        <end position="94"/>
    </location>
</feature>
<dbReference type="InterPro" id="IPR022929">
    <property type="entry name" value="Put_MntP"/>
</dbReference>
<dbReference type="PANTHER" id="PTHR35529">
    <property type="entry name" value="MANGANESE EFFLUX PUMP MNTP-RELATED"/>
    <property type="match status" value="1"/>
</dbReference>
<accession>A0ABT5X5R9</accession>
<evidence type="ECO:0000256" key="2">
    <source>
        <dbReference type="ARBA" id="ARBA00022475"/>
    </source>
</evidence>
<evidence type="ECO:0000256" key="8">
    <source>
        <dbReference type="SAM" id="Phobius"/>
    </source>
</evidence>
<evidence type="ECO:0000256" key="7">
    <source>
        <dbReference type="ARBA" id="ARBA00023211"/>
    </source>
</evidence>
<keyword evidence="7" id="KW-0464">Manganese</keyword>
<evidence type="ECO:0000256" key="5">
    <source>
        <dbReference type="ARBA" id="ARBA00023065"/>
    </source>
</evidence>
<evidence type="ECO:0000256" key="3">
    <source>
        <dbReference type="ARBA" id="ARBA00022692"/>
    </source>
</evidence>
<evidence type="ECO:0000256" key="6">
    <source>
        <dbReference type="ARBA" id="ARBA00023136"/>
    </source>
</evidence>
<keyword evidence="2" id="KW-1003">Cell membrane</keyword>
<dbReference type="RefSeq" id="WP_316965803.1">
    <property type="nucleotide sequence ID" value="NZ_JARFPK010000006.1"/>
</dbReference>
<dbReference type="InterPro" id="IPR003810">
    <property type="entry name" value="Mntp/YtaF"/>
</dbReference>
<evidence type="ECO:0000313" key="10">
    <source>
        <dbReference type="Proteomes" id="UP001220010"/>
    </source>
</evidence>
<protein>
    <submittedName>
        <fullName evidence="9">Manganese efflux pump MntP family protein</fullName>
    </submittedName>
</protein>
<proteinExistence type="inferred from homology"/>
<sequence>RLKIATTAALFFGGFQALMPVIGWFGGSQFSDVVTGYDHWVAFFLLALIGAKMIRDSSSKVPGEKVADLLDRRILALLAVATSIDALAVGVTFAFLEVSIVYSVAVIGAVTFVLSFIGVYIGGGLAGLSERRIGIIGGLVLIGIGLKILLEGLYL</sequence>